<dbReference type="EMBL" id="LXQD01000142">
    <property type="protein sequence ID" value="RCJ36499.1"/>
    <property type="molecule type" value="Genomic_DNA"/>
</dbReference>
<keyword evidence="2" id="KW-1185">Reference proteome</keyword>
<proteinExistence type="predicted"/>
<gene>
    <name evidence="1" type="ORF">A6770_15865</name>
</gene>
<evidence type="ECO:0000313" key="1">
    <source>
        <dbReference type="EMBL" id="RCJ36499.1"/>
    </source>
</evidence>
<dbReference type="AlphaFoldDB" id="A0A367RKE0"/>
<reference evidence="1" key="1">
    <citation type="submission" date="2016-04" db="EMBL/GenBank/DDBJ databases">
        <authorList>
            <person name="Tabuchi Yagui T.R."/>
        </authorList>
    </citation>
    <scope>NUCLEOTIDE SEQUENCE [LARGE SCALE GENOMIC DNA]</scope>
    <source>
        <strain evidence="1">NIES-26</strain>
    </source>
</reference>
<sequence>MSVDSQLRVYGLKIKKWVQTAQELRSPNIRFALPITRLTSIKSLCRDEVATEQFALHFSKRVQQQMDSADCPSNLNLEEWEIHKTLIADAIAQMESYLKTPTLEGKQSLWKLLRQIDQLQGDDYRNVSWTTVHFVKSGNLLKIDYAIRCFVERDFTHYAYKLARELVEGYQPRYGTGLIPESVPMLLEVADFWCEYYFKENLAQKFIKLMEKAPSGN</sequence>
<comment type="caution">
    <text evidence="1">The sequence shown here is derived from an EMBL/GenBank/DDBJ whole genome shotgun (WGS) entry which is preliminary data.</text>
</comment>
<protein>
    <submittedName>
        <fullName evidence="1">Uncharacterized protein</fullName>
    </submittedName>
</protein>
<organism evidence="1 2">
    <name type="scientific">Nostoc minutum NIES-26</name>
    <dbReference type="NCBI Taxonomy" id="1844469"/>
    <lineage>
        <taxon>Bacteria</taxon>
        <taxon>Bacillati</taxon>
        <taxon>Cyanobacteriota</taxon>
        <taxon>Cyanophyceae</taxon>
        <taxon>Nostocales</taxon>
        <taxon>Nostocaceae</taxon>
        <taxon>Nostoc</taxon>
    </lineage>
</organism>
<name>A0A367RKE0_9NOSO</name>
<dbReference type="Proteomes" id="UP000252107">
    <property type="component" value="Unassembled WGS sequence"/>
</dbReference>
<accession>A0A367RKE0</accession>
<evidence type="ECO:0000313" key="2">
    <source>
        <dbReference type="Proteomes" id="UP000252107"/>
    </source>
</evidence>